<dbReference type="Proteomes" id="UP001597183">
    <property type="component" value="Unassembled WGS sequence"/>
</dbReference>
<dbReference type="CDD" id="cd05387">
    <property type="entry name" value="BY-kinase"/>
    <property type="match status" value="1"/>
</dbReference>
<evidence type="ECO:0000313" key="10">
    <source>
        <dbReference type="Proteomes" id="UP001597183"/>
    </source>
</evidence>
<dbReference type="PANTHER" id="PTHR32309:SF31">
    <property type="entry name" value="CAPSULAR EXOPOLYSACCHARIDE FAMILY"/>
    <property type="match status" value="1"/>
</dbReference>
<dbReference type="InterPro" id="IPR027417">
    <property type="entry name" value="P-loop_NTPase"/>
</dbReference>
<feature type="transmembrane region" description="Helical" evidence="7">
    <location>
        <begin position="14"/>
        <end position="32"/>
    </location>
</feature>
<dbReference type="InterPro" id="IPR005702">
    <property type="entry name" value="Wzc-like_C"/>
</dbReference>
<evidence type="ECO:0000256" key="2">
    <source>
        <dbReference type="ARBA" id="ARBA00022741"/>
    </source>
</evidence>
<feature type="domain" description="AAA" evidence="8">
    <location>
        <begin position="242"/>
        <end position="370"/>
    </location>
</feature>
<reference evidence="10" key="1">
    <citation type="journal article" date="2019" name="Int. J. Syst. Evol. Microbiol.">
        <title>The Global Catalogue of Microorganisms (GCM) 10K type strain sequencing project: providing services to taxonomists for standard genome sequencing and annotation.</title>
        <authorList>
            <consortium name="The Broad Institute Genomics Platform"/>
            <consortium name="The Broad Institute Genome Sequencing Center for Infectious Disease"/>
            <person name="Wu L."/>
            <person name="Ma J."/>
        </authorList>
    </citation>
    <scope>NUCLEOTIDE SEQUENCE [LARGE SCALE GENOMIC DNA]</scope>
    <source>
        <strain evidence="10">CCM 7526</strain>
    </source>
</reference>
<dbReference type="Pfam" id="PF13614">
    <property type="entry name" value="AAA_31"/>
    <property type="match status" value="1"/>
</dbReference>
<organism evidence="9 10">
    <name type="scientific">Actinoplanes sichuanensis</name>
    <dbReference type="NCBI Taxonomy" id="512349"/>
    <lineage>
        <taxon>Bacteria</taxon>
        <taxon>Bacillati</taxon>
        <taxon>Actinomycetota</taxon>
        <taxon>Actinomycetes</taxon>
        <taxon>Micromonosporales</taxon>
        <taxon>Micromonosporaceae</taxon>
        <taxon>Actinoplanes</taxon>
    </lineage>
</organism>
<feature type="compositionally biased region" description="Low complexity" evidence="6">
    <location>
        <begin position="530"/>
        <end position="546"/>
    </location>
</feature>
<sequence length="596" mass="61692">MTTYGRAARILHRYGPWVLVVTVAAGAAAWGLHRSAPVRYETEATVLVDARPDLVTERQIIRSDAVALPAAAGLGIDAARLLTGLSVETAGPDVLRFVYTADDGFSARVRARALVESYVAYRPGSSVLSEPFLPTAPTARPLVPDLAAGVLTGLLLGVGTAFLRARTRGTIRDRDDFAALVGRPVLVTVPRHRRSDGSPIVLREPTSPAAESYRYLRTRLQSSLRPTGTTTILVTGPGDRQGRTTTAANLAVALARSGRGVVLIDADLRNPRLHHTFQTTVDHGLTTLLDGDATVSEVLERTPVPRLRLIPAGPRGDEHADLLDSGELGRVLRAVRKHADVIVLDSPAVLSAADPIALAALSDHVLFVADFARTRRDTVRRALAELSEVLSGNVSPVLVNVPKSAGALVPRTRTRPGISPTPIRDRLVSDADDVAPPAVTSYSYVDVEDTQDDPMADHHARTKTVAIPVIYGAPASTRSAAAVAPTAPSASATASATPAAAPPAPTAAPPPPPAPAAPAAAPSAPPAPAAPAAVPSASVAAGNRAAAGRRKPTAAPSTRTSAHKKPTAALSSEGKPDETDGINPVGSATTPAAVSD</sequence>
<dbReference type="SUPFAM" id="SSF52540">
    <property type="entry name" value="P-loop containing nucleoside triphosphate hydrolases"/>
    <property type="match status" value="1"/>
</dbReference>
<feature type="region of interest" description="Disordered" evidence="6">
    <location>
        <begin position="493"/>
        <end position="596"/>
    </location>
</feature>
<proteinExistence type="predicted"/>
<evidence type="ECO:0000256" key="1">
    <source>
        <dbReference type="ARBA" id="ARBA00022679"/>
    </source>
</evidence>
<name>A0ABW4AQX5_9ACTN</name>
<dbReference type="InterPro" id="IPR050445">
    <property type="entry name" value="Bact_polysacc_biosynth/exp"/>
</dbReference>
<evidence type="ECO:0000313" key="9">
    <source>
        <dbReference type="EMBL" id="MFD1372546.1"/>
    </source>
</evidence>
<gene>
    <name evidence="9" type="ORF">ACFQ5G_45095</name>
</gene>
<keyword evidence="3" id="KW-0418">Kinase</keyword>
<comment type="caution">
    <text evidence="9">The sequence shown here is derived from an EMBL/GenBank/DDBJ whole genome shotgun (WGS) entry which is preliminary data.</text>
</comment>
<keyword evidence="7" id="KW-0472">Membrane</keyword>
<evidence type="ECO:0000259" key="8">
    <source>
        <dbReference type="Pfam" id="PF13614"/>
    </source>
</evidence>
<dbReference type="RefSeq" id="WP_317786439.1">
    <property type="nucleotide sequence ID" value="NZ_AP028461.1"/>
</dbReference>
<dbReference type="EMBL" id="JBHTMK010000057">
    <property type="protein sequence ID" value="MFD1372546.1"/>
    <property type="molecule type" value="Genomic_DNA"/>
</dbReference>
<keyword evidence="2" id="KW-0547">Nucleotide-binding</keyword>
<feature type="compositionally biased region" description="Pro residues" evidence="6">
    <location>
        <begin position="500"/>
        <end position="516"/>
    </location>
</feature>
<evidence type="ECO:0000256" key="6">
    <source>
        <dbReference type="SAM" id="MobiDB-lite"/>
    </source>
</evidence>
<evidence type="ECO:0000256" key="3">
    <source>
        <dbReference type="ARBA" id="ARBA00022777"/>
    </source>
</evidence>
<dbReference type="InterPro" id="IPR025669">
    <property type="entry name" value="AAA_dom"/>
</dbReference>
<accession>A0ABW4AQX5</accession>
<keyword evidence="7" id="KW-1133">Transmembrane helix</keyword>
<dbReference type="PANTHER" id="PTHR32309">
    <property type="entry name" value="TYROSINE-PROTEIN KINASE"/>
    <property type="match status" value="1"/>
</dbReference>
<evidence type="ECO:0000256" key="4">
    <source>
        <dbReference type="ARBA" id="ARBA00022840"/>
    </source>
</evidence>
<protein>
    <submittedName>
        <fullName evidence="9">AAA family ATPase</fullName>
    </submittedName>
</protein>
<keyword evidence="5" id="KW-0829">Tyrosine-protein kinase</keyword>
<keyword evidence="4" id="KW-0067">ATP-binding</keyword>
<evidence type="ECO:0000256" key="7">
    <source>
        <dbReference type="SAM" id="Phobius"/>
    </source>
</evidence>
<keyword evidence="10" id="KW-1185">Reference proteome</keyword>
<keyword evidence="7" id="KW-0812">Transmembrane</keyword>
<dbReference type="Gene3D" id="3.40.50.300">
    <property type="entry name" value="P-loop containing nucleotide triphosphate hydrolases"/>
    <property type="match status" value="1"/>
</dbReference>
<evidence type="ECO:0000256" key="5">
    <source>
        <dbReference type="ARBA" id="ARBA00023137"/>
    </source>
</evidence>
<feature type="compositionally biased region" description="Polar residues" evidence="6">
    <location>
        <begin position="586"/>
        <end position="596"/>
    </location>
</feature>
<keyword evidence="1" id="KW-0808">Transferase</keyword>